<dbReference type="InterPro" id="IPR024535">
    <property type="entry name" value="RHGA/B-epi-like_pectate_lyase"/>
</dbReference>
<dbReference type="GO" id="GO:0016787">
    <property type="term" value="F:hydrolase activity"/>
    <property type="evidence" value="ECO:0007669"/>
    <property type="project" value="UniProtKB-KW"/>
</dbReference>
<evidence type="ECO:0000313" key="3">
    <source>
        <dbReference type="EMBL" id="WPJ96774.1"/>
    </source>
</evidence>
<dbReference type="InterPro" id="IPR011050">
    <property type="entry name" value="Pectin_lyase_fold/virulence"/>
</dbReference>
<reference evidence="3 4" key="1">
    <citation type="submission" date="2023-11" db="EMBL/GenBank/DDBJ databases">
        <title>Coraliomargarita sp. nov., isolated from marine algae.</title>
        <authorList>
            <person name="Lee J.K."/>
            <person name="Baek J.H."/>
            <person name="Kim J.M."/>
            <person name="Choi D.G."/>
            <person name="Jeon C.O."/>
        </authorList>
    </citation>
    <scope>NUCLEOTIDE SEQUENCE [LARGE SCALE GENOMIC DNA]</scope>
    <source>
        <strain evidence="3 4">J2-16</strain>
    </source>
</reference>
<gene>
    <name evidence="3" type="ORF">SH580_03520</name>
</gene>
<accession>A0ABZ0RNH1</accession>
<organism evidence="3 4">
    <name type="scientific">Coraliomargarita algicola</name>
    <dbReference type="NCBI Taxonomy" id="3092156"/>
    <lineage>
        <taxon>Bacteria</taxon>
        <taxon>Pseudomonadati</taxon>
        <taxon>Verrucomicrobiota</taxon>
        <taxon>Opitutia</taxon>
        <taxon>Puniceicoccales</taxon>
        <taxon>Coraliomargaritaceae</taxon>
        <taxon>Coraliomargarita</taxon>
    </lineage>
</organism>
<dbReference type="InterPro" id="IPR051801">
    <property type="entry name" value="GH28_Enzymes"/>
</dbReference>
<dbReference type="PANTHER" id="PTHR31339">
    <property type="entry name" value="PECTIN LYASE-RELATED"/>
    <property type="match status" value="1"/>
</dbReference>
<evidence type="ECO:0000259" key="1">
    <source>
        <dbReference type="Pfam" id="PF12708"/>
    </source>
</evidence>
<evidence type="ECO:0000313" key="4">
    <source>
        <dbReference type="Proteomes" id="UP001324993"/>
    </source>
</evidence>
<feature type="domain" description="Rhamnogalacturonase A/B/Epimerase-like pectate lyase" evidence="1">
    <location>
        <begin position="24"/>
        <end position="83"/>
    </location>
</feature>
<dbReference type="InterPro" id="IPR012334">
    <property type="entry name" value="Pectin_lyas_fold"/>
</dbReference>
<dbReference type="InterPro" id="IPR039448">
    <property type="entry name" value="Beta_helix"/>
</dbReference>
<dbReference type="SUPFAM" id="SSF51126">
    <property type="entry name" value="Pectin lyase-like"/>
    <property type="match status" value="2"/>
</dbReference>
<keyword evidence="4" id="KW-1185">Reference proteome</keyword>
<feature type="domain" description="Right handed beta helix" evidence="2">
    <location>
        <begin position="179"/>
        <end position="314"/>
    </location>
</feature>
<dbReference type="EMBL" id="CP138858">
    <property type="protein sequence ID" value="WPJ96774.1"/>
    <property type="molecule type" value="Genomic_DNA"/>
</dbReference>
<dbReference type="Pfam" id="PF12708">
    <property type="entry name" value="Pect-lyase_RHGA_epim"/>
    <property type="match status" value="2"/>
</dbReference>
<feature type="domain" description="Rhamnogalacturonase A/B/Epimerase-like pectate lyase" evidence="1">
    <location>
        <begin position="376"/>
        <end position="452"/>
    </location>
</feature>
<dbReference type="Gene3D" id="2.160.20.10">
    <property type="entry name" value="Single-stranded right-handed beta-helix, Pectin lyase-like"/>
    <property type="match status" value="2"/>
</dbReference>
<protein>
    <submittedName>
        <fullName evidence="3">Glycosyl hydrolase family 28-related protein</fullName>
    </submittedName>
</protein>
<dbReference type="Pfam" id="PF13229">
    <property type="entry name" value="Beta_helix"/>
    <property type="match status" value="1"/>
</dbReference>
<sequence length="753" mass="83437">MATSLMLHGRAQIPVIDWVPASDWVNVLEHGAIGDGETDDTDALQTLLTAMRPGSVLYFPPGEYRITRELLLMKAQEGNPREKRLMGIGIYGHGADTVLKYDGKPGAVMLRMRGVLHYRMEGLVFDGGHKARVGMYHDNRLPEKMLFETHLYHEFITMRNFTEYGILFGDLDDTLGGASAETTFQYMVFENCGTGITFNKFNDYNFTFDGCTFRDNTRMGVECVNGNFYVRNSRFENNELDVFANPEHSSSIRRTVSVGSGTFLEFINSVSPFTVENCLVVDWQDASAIKASGAPMLLFDNRFENAEQKNAAINAKRGQQIVHAANSIVGVERLFLSDSDSYVTTELLDASPLSLHADMEFMPRSVQVPTRYFDVVEEFGALGDGQADDTAAIEAAIAAAKAHGKHAQVYLPHGKYRVTRSLRLEGRDYSFGGGTVYSEIYFDGDPDSDAIVVSAGGSLRLDTFRIKRTALEIRKEDRDEGWRVRTYKIGVFDGKGADIRQLPSESGSRVIYDTVYVTGKYLELPFQLGIRLEGLAAHDTVILHNTEGNLQFIDSGAATILQTVGYEGTFWVRGESRGGFLGVMTRLATLTKHSIFVEDSQSFVASDFYEEQAPPEAIVLTGKAGDVAGRLTLGFVKADRFIHIRNYVGEVNFVASQFYQHKSNPSPGIIIEGTSPSINLVSNYFYIPEFSVKPTGTEVNFVGSSGASPFNDAKVDINKVYKPGQVEGAIQDLRQLGLVDWQLNHSEMLQCSN</sequence>
<dbReference type="Proteomes" id="UP001324993">
    <property type="component" value="Chromosome"/>
</dbReference>
<keyword evidence="3" id="KW-0378">Hydrolase</keyword>
<proteinExistence type="predicted"/>
<dbReference type="RefSeq" id="WP_319833631.1">
    <property type="nucleotide sequence ID" value="NZ_CP138858.1"/>
</dbReference>
<name>A0ABZ0RNH1_9BACT</name>
<evidence type="ECO:0000259" key="2">
    <source>
        <dbReference type="Pfam" id="PF13229"/>
    </source>
</evidence>